<dbReference type="GO" id="GO:0016757">
    <property type="term" value="F:glycosyltransferase activity"/>
    <property type="evidence" value="ECO:0007669"/>
    <property type="project" value="UniProtKB-KW"/>
</dbReference>
<dbReference type="Proteomes" id="UP000005695">
    <property type="component" value="Unassembled WGS sequence"/>
</dbReference>
<gene>
    <name evidence="5" type="ORF">Dace_1629</name>
</gene>
<dbReference type="RefSeq" id="WP_005999341.1">
    <property type="nucleotide sequence ID" value="NZ_AAEW02000006.1"/>
</dbReference>
<dbReference type="PANTHER" id="PTHR12526:SF510">
    <property type="entry name" value="D-INOSITOL 3-PHOSPHATE GLYCOSYLTRANSFERASE"/>
    <property type="match status" value="1"/>
</dbReference>
<comment type="caution">
    <text evidence="5">The sequence shown here is derived from an EMBL/GenBank/DDBJ whole genome shotgun (WGS) entry which is preliminary data.</text>
</comment>
<organism evidence="5 6">
    <name type="scientific">Desulfuromonas acetoxidans (strain DSM 684 / 11070)</name>
    <dbReference type="NCBI Taxonomy" id="281689"/>
    <lineage>
        <taxon>Bacteria</taxon>
        <taxon>Pseudomonadati</taxon>
        <taxon>Thermodesulfobacteriota</taxon>
        <taxon>Desulfuromonadia</taxon>
        <taxon>Desulfuromonadales</taxon>
        <taxon>Desulfuromonadaceae</taxon>
        <taxon>Desulfuromonas</taxon>
    </lineage>
</organism>
<dbReference type="OrthoDB" id="5147801at2"/>
<keyword evidence="2 5" id="KW-0808">Transferase</keyword>
<sequence>MKILQITAALQQGGVERGTVEMAAYIVAQGGQSLVASQGGRLVEELEAQGSRHLQLPLARRTPWIILSNAFKLRRIIQQEKVSLVHARSRAPAWAAYLACRWTGVPFLTTFHGTHRIQNRLKRFYNSIMVRGQRVIAISGFIKTHVMTHYAVDEARIDLAPRGYDPDVFNPDLVDVACIRPLQQHLELSEGVPVISLPGRLTRWKGQVVLLEALNQIKDLSWQVMFIGGEEKKAAYLLELQNLAARYQIADRVRFVGTQADIALYYQLSDLVVSASTEPEAFGRVAVEAQAMGCPVIASAHGGALETVRDGETGWLFKPGDADDLAATLRRVLTGNDDLRAVGARGRQWVAEHYTIDRMCQAEWNCYEKVVRR</sequence>
<dbReference type="InterPro" id="IPR001296">
    <property type="entry name" value="Glyco_trans_1"/>
</dbReference>
<evidence type="ECO:0000256" key="1">
    <source>
        <dbReference type="ARBA" id="ARBA00022676"/>
    </source>
</evidence>
<proteinExistence type="predicted"/>
<evidence type="ECO:0000313" key="5">
    <source>
        <dbReference type="EMBL" id="EAT16165.1"/>
    </source>
</evidence>
<reference evidence="5" key="2">
    <citation type="submission" date="2006-05" db="EMBL/GenBank/DDBJ databases">
        <title>Sequencing of the draft genome and assembly of Desulfuromonas acetoxidans DSM 684.</title>
        <authorList>
            <consortium name="US DOE Joint Genome Institute (JGI-PGF)"/>
            <person name="Copeland A."/>
            <person name="Lucas S."/>
            <person name="Lapidus A."/>
            <person name="Barry K."/>
            <person name="Detter J.C."/>
            <person name="Glavina del Rio T."/>
            <person name="Hammon N."/>
            <person name="Israni S."/>
            <person name="Dalin E."/>
            <person name="Tice H."/>
            <person name="Bruce D."/>
            <person name="Pitluck S."/>
            <person name="Richardson P."/>
        </authorList>
    </citation>
    <scope>NUCLEOTIDE SEQUENCE [LARGE SCALE GENOMIC DNA]</scope>
    <source>
        <strain evidence="5">DSM 684</strain>
    </source>
</reference>
<dbReference type="Pfam" id="PF00534">
    <property type="entry name" value="Glycos_transf_1"/>
    <property type="match status" value="1"/>
</dbReference>
<keyword evidence="6" id="KW-1185">Reference proteome</keyword>
<dbReference type="Gene3D" id="3.40.50.2000">
    <property type="entry name" value="Glycogen Phosphorylase B"/>
    <property type="match status" value="2"/>
</dbReference>
<evidence type="ECO:0000259" key="3">
    <source>
        <dbReference type="Pfam" id="PF00534"/>
    </source>
</evidence>
<evidence type="ECO:0000256" key="2">
    <source>
        <dbReference type="ARBA" id="ARBA00022679"/>
    </source>
</evidence>
<evidence type="ECO:0000259" key="4">
    <source>
        <dbReference type="Pfam" id="PF13439"/>
    </source>
</evidence>
<dbReference type="EMBL" id="AAEW02000006">
    <property type="protein sequence ID" value="EAT16165.1"/>
    <property type="molecule type" value="Genomic_DNA"/>
</dbReference>
<dbReference type="Pfam" id="PF13439">
    <property type="entry name" value="Glyco_transf_4"/>
    <property type="match status" value="1"/>
</dbReference>
<evidence type="ECO:0000313" key="6">
    <source>
        <dbReference type="Proteomes" id="UP000005695"/>
    </source>
</evidence>
<dbReference type="PANTHER" id="PTHR12526">
    <property type="entry name" value="GLYCOSYLTRANSFERASE"/>
    <property type="match status" value="1"/>
</dbReference>
<feature type="domain" description="Glycosyltransferase subfamily 4-like N-terminal" evidence="4">
    <location>
        <begin position="13"/>
        <end position="167"/>
    </location>
</feature>
<dbReference type="AlphaFoldDB" id="Q1K143"/>
<name>Q1K143_DESA6</name>
<dbReference type="InterPro" id="IPR028098">
    <property type="entry name" value="Glyco_trans_4-like_N"/>
</dbReference>
<keyword evidence="1" id="KW-0328">Glycosyltransferase</keyword>
<reference evidence="5" key="1">
    <citation type="submission" date="2006-05" db="EMBL/GenBank/DDBJ databases">
        <title>Annotation of the draft genome assembly of Desulfuromonas acetoxidans DSM 684.</title>
        <authorList>
            <consortium name="US DOE Joint Genome Institute (JGI-ORNL)"/>
            <person name="Larimer F."/>
            <person name="Land M."/>
            <person name="Hauser L."/>
        </authorList>
    </citation>
    <scope>NUCLEOTIDE SEQUENCE [LARGE SCALE GENOMIC DNA]</scope>
    <source>
        <strain evidence="5">DSM 684</strain>
    </source>
</reference>
<dbReference type="CDD" id="cd03819">
    <property type="entry name" value="GT4_WavL-like"/>
    <property type="match status" value="1"/>
</dbReference>
<protein>
    <submittedName>
        <fullName evidence="5">Glycosyl transferase, group 1</fullName>
    </submittedName>
</protein>
<dbReference type="SUPFAM" id="SSF53756">
    <property type="entry name" value="UDP-Glycosyltransferase/glycogen phosphorylase"/>
    <property type="match status" value="1"/>
</dbReference>
<feature type="domain" description="Glycosyl transferase family 1" evidence="3">
    <location>
        <begin position="186"/>
        <end position="349"/>
    </location>
</feature>
<accession>Q1K143</accession>